<evidence type="ECO:0000313" key="1">
    <source>
        <dbReference type="EMBL" id="KAI3797705.1"/>
    </source>
</evidence>
<evidence type="ECO:0000313" key="2">
    <source>
        <dbReference type="Proteomes" id="UP001056120"/>
    </source>
</evidence>
<dbReference type="Proteomes" id="UP001056120">
    <property type="component" value="Linkage Group LG11"/>
</dbReference>
<gene>
    <name evidence="1" type="ORF">L1987_32968</name>
</gene>
<reference evidence="2" key="1">
    <citation type="journal article" date="2022" name="Mol. Ecol. Resour.">
        <title>The genomes of chicory, endive, great burdock and yacon provide insights into Asteraceae palaeo-polyploidization history and plant inulin production.</title>
        <authorList>
            <person name="Fan W."/>
            <person name="Wang S."/>
            <person name="Wang H."/>
            <person name="Wang A."/>
            <person name="Jiang F."/>
            <person name="Liu H."/>
            <person name="Zhao H."/>
            <person name="Xu D."/>
            <person name="Zhang Y."/>
        </authorList>
    </citation>
    <scope>NUCLEOTIDE SEQUENCE [LARGE SCALE GENOMIC DNA]</scope>
    <source>
        <strain evidence="2">cv. Yunnan</strain>
    </source>
</reference>
<accession>A0ACB9HRE4</accession>
<reference evidence="1 2" key="2">
    <citation type="journal article" date="2022" name="Mol. Ecol. Resour.">
        <title>The genomes of chicory, endive, great burdock and yacon provide insights into Asteraceae paleo-polyploidization history and plant inulin production.</title>
        <authorList>
            <person name="Fan W."/>
            <person name="Wang S."/>
            <person name="Wang H."/>
            <person name="Wang A."/>
            <person name="Jiang F."/>
            <person name="Liu H."/>
            <person name="Zhao H."/>
            <person name="Xu D."/>
            <person name="Zhang Y."/>
        </authorList>
    </citation>
    <scope>NUCLEOTIDE SEQUENCE [LARGE SCALE GENOMIC DNA]</scope>
    <source>
        <strain evidence="2">cv. Yunnan</strain>
        <tissue evidence="1">Leaves</tissue>
    </source>
</reference>
<keyword evidence="2" id="KW-1185">Reference proteome</keyword>
<protein>
    <submittedName>
        <fullName evidence="1">Uncharacterized protein</fullName>
    </submittedName>
</protein>
<dbReference type="EMBL" id="CM042028">
    <property type="protein sequence ID" value="KAI3797705.1"/>
    <property type="molecule type" value="Genomic_DNA"/>
</dbReference>
<sequence length="66" mass="7331">MVTGGSNGGEREDGKDIETRPGLLRLWFGFLAKAVFRLGFSASLRHLRLRRSVSPAKIPFKPTPFS</sequence>
<name>A0ACB9HRE4_9ASTR</name>
<comment type="caution">
    <text evidence="1">The sequence shown here is derived from an EMBL/GenBank/DDBJ whole genome shotgun (WGS) entry which is preliminary data.</text>
</comment>
<organism evidence="1 2">
    <name type="scientific">Smallanthus sonchifolius</name>
    <dbReference type="NCBI Taxonomy" id="185202"/>
    <lineage>
        <taxon>Eukaryota</taxon>
        <taxon>Viridiplantae</taxon>
        <taxon>Streptophyta</taxon>
        <taxon>Embryophyta</taxon>
        <taxon>Tracheophyta</taxon>
        <taxon>Spermatophyta</taxon>
        <taxon>Magnoliopsida</taxon>
        <taxon>eudicotyledons</taxon>
        <taxon>Gunneridae</taxon>
        <taxon>Pentapetalae</taxon>
        <taxon>asterids</taxon>
        <taxon>campanulids</taxon>
        <taxon>Asterales</taxon>
        <taxon>Asteraceae</taxon>
        <taxon>Asteroideae</taxon>
        <taxon>Heliantheae alliance</taxon>
        <taxon>Millerieae</taxon>
        <taxon>Smallanthus</taxon>
    </lineage>
</organism>
<proteinExistence type="predicted"/>